<dbReference type="InterPro" id="IPR000073">
    <property type="entry name" value="AB_hydrolase_1"/>
</dbReference>
<evidence type="ECO:0000256" key="3">
    <source>
        <dbReference type="ARBA" id="ARBA00023167"/>
    </source>
</evidence>
<dbReference type="Pfam" id="PF00561">
    <property type="entry name" value="Abhydrolase_1"/>
    <property type="match status" value="1"/>
</dbReference>
<organism evidence="6 7">
    <name type="scientific">Paraburkholderia unamae</name>
    <dbReference type="NCBI Taxonomy" id="219649"/>
    <lineage>
        <taxon>Bacteria</taxon>
        <taxon>Pseudomonadati</taxon>
        <taxon>Pseudomonadota</taxon>
        <taxon>Betaproteobacteria</taxon>
        <taxon>Burkholderiales</taxon>
        <taxon>Burkholderiaceae</taxon>
        <taxon>Paraburkholderia</taxon>
    </lineage>
</organism>
<keyword evidence="2" id="KW-0808">Transferase</keyword>
<dbReference type="RefSeq" id="WP_116610346.1">
    <property type="nucleotide sequence ID" value="NZ_QEOB01000003.1"/>
</dbReference>
<dbReference type="InterPro" id="IPR008220">
    <property type="entry name" value="HAT_MetX-like"/>
</dbReference>
<feature type="domain" description="AB hydrolase-1" evidence="5">
    <location>
        <begin position="38"/>
        <end position="175"/>
    </location>
</feature>
<evidence type="ECO:0000313" key="7">
    <source>
        <dbReference type="Proteomes" id="UP000245712"/>
    </source>
</evidence>
<name>A0ABX5KSK4_9BURK</name>
<evidence type="ECO:0000259" key="5">
    <source>
        <dbReference type="Pfam" id="PF00561"/>
    </source>
</evidence>
<evidence type="ECO:0000256" key="4">
    <source>
        <dbReference type="ARBA" id="ARBA00023315"/>
    </source>
</evidence>
<keyword evidence="7" id="KW-1185">Reference proteome</keyword>
<dbReference type="Gene3D" id="3.40.50.1820">
    <property type="entry name" value="alpha/beta hydrolase"/>
    <property type="match status" value="1"/>
</dbReference>
<dbReference type="EMBL" id="QEOB01000003">
    <property type="protein sequence ID" value="PVX85856.1"/>
    <property type="molecule type" value="Genomic_DNA"/>
</dbReference>
<sequence>MKNSLHTIPTLTLASGVTLQDVVIAYTTMGDLAPDGSNAVLLTHGYTSGHDMALPGSNAVEGSWCEIVGPGKPIDTEQFFVVCPNMLGSSYGSTNAASINPATGSPYGSSFPDITLGDIVETQRSLVDALGVKKLVAVVGPSFGGFQAFQWAISYPDFVDGIAALTSAPFCPAADVAGIEKRLSSDPNWNGGNYYAGLGVKPTLAKMRSETLKVFGIDAVLEQQFPDAVERDTEIVRLADKWAEKFDANSMLILMKAASAFDVRPRLGNIKAHVFFALSSTDRLFPPTLSDEVMQALAHADVAAEYHQIESRFGHFASGVDAKKWSELLRTFMARLT</sequence>
<evidence type="ECO:0000256" key="1">
    <source>
        <dbReference type="ARBA" id="ARBA00022605"/>
    </source>
</evidence>
<dbReference type="PIRSF" id="PIRSF000443">
    <property type="entry name" value="Homoser_Ac_trans"/>
    <property type="match status" value="1"/>
</dbReference>
<proteinExistence type="predicted"/>
<gene>
    <name evidence="6" type="ORF">C7402_103434</name>
</gene>
<evidence type="ECO:0000256" key="2">
    <source>
        <dbReference type="ARBA" id="ARBA00022679"/>
    </source>
</evidence>
<keyword evidence="3" id="KW-0486">Methionine biosynthesis</keyword>
<dbReference type="Proteomes" id="UP000245712">
    <property type="component" value="Unassembled WGS sequence"/>
</dbReference>
<dbReference type="InterPro" id="IPR029058">
    <property type="entry name" value="AB_hydrolase_fold"/>
</dbReference>
<keyword evidence="4" id="KW-0012">Acyltransferase</keyword>
<evidence type="ECO:0000313" key="6">
    <source>
        <dbReference type="EMBL" id="PVX85856.1"/>
    </source>
</evidence>
<dbReference type="SUPFAM" id="SSF53474">
    <property type="entry name" value="alpha/beta-Hydrolases"/>
    <property type="match status" value="1"/>
</dbReference>
<dbReference type="PANTHER" id="PTHR32268:SF11">
    <property type="entry name" value="HOMOSERINE O-ACETYLTRANSFERASE"/>
    <property type="match status" value="1"/>
</dbReference>
<reference evidence="6 7" key="1">
    <citation type="submission" date="2018-05" db="EMBL/GenBank/DDBJ databases">
        <title>Genomic Encyclopedia of Type Strains, Phase IV (KMG-V): Genome sequencing to study the core and pangenomes of soil and plant-associated prokaryotes.</title>
        <authorList>
            <person name="Whitman W."/>
        </authorList>
    </citation>
    <scope>NUCLEOTIDE SEQUENCE [LARGE SCALE GENOMIC DNA]</scope>
    <source>
        <strain evidence="6 7">SCZa-39</strain>
    </source>
</reference>
<protein>
    <submittedName>
        <fullName evidence="6">Homoserine O-acetyltransferase</fullName>
    </submittedName>
</protein>
<keyword evidence="1" id="KW-0028">Amino-acid biosynthesis</keyword>
<accession>A0ABX5KSK4</accession>
<dbReference type="PANTHER" id="PTHR32268">
    <property type="entry name" value="HOMOSERINE O-ACETYLTRANSFERASE"/>
    <property type="match status" value="1"/>
</dbReference>
<comment type="caution">
    <text evidence="6">The sequence shown here is derived from an EMBL/GenBank/DDBJ whole genome shotgun (WGS) entry which is preliminary data.</text>
</comment>